<organism evidence="3 4">
    <name type="scientific">Williamwhitmania taraxaci</name>
    <dbReference type="NCBI Taxonomy" id="1640674"/>
    <lineage>
        <taxon>Bacteria</taxon>
        <taxon>Pseudomonadati</taxon>
        <taxon>Bacteroidota</taxon>
        <taxon>Bacteroidia</taxon>
        <taxon>Bacteroidales</taxon>
        <taxon>Williamwhitmaniaceae</taxon>
        <taxon>Williamwhitmania</taxon>
    </lineage>
</organism>
<proteinExistence type="predicted"/>
<evidence type="ECO:0000313" key="3">
    <source>
        <dbReference type="EMBL" id="SDC33040.1"/>
    </source>
</evidence>
<dbReference type="PROSITE" id="PS50294">
    <property type="entry name" value="WD_REPEATS_REGION"/>
    <property type="match status" value="1"/>
</dbReference>
<dbReference type="PANTHER" id="PTHR19879">
    <property type="entry name" value="TRANSCRIPTION INITIATION FACTOR TFIID"/>
    <property type="match status" value="1"/>
</dbReference>
<accession>A0A1G6KPR2</accession>
<feature type="repeat" description="WD" evidence="1">
    <location>
        <begin position="241"/>
        <end position="282"/>
    </location>
</feature>
<feature type="repeat" description="WD" evidence="1">
    <location>
        <begin position="113"/>
        <end position="154"/>
    </location>
</feature>
<dbReference type="STRING" id="1640674.SAMN05216323_102620"/>
<dbReference type="AlphaFoldDB" id="A0A1G6KPR2"/>
<dbReference type="InterPro" id="IPR015943">
    <property type="entry name" value="WD40/YVTN_repeat-like_dom_sf"/>
</dbReference>
<dbReference type="EMBL" id="FMYP01000026">
    <property type="protein sequence ID" value="SDC33040.1"/>
    <property type="molecule type" value="Genomic_DNA"/>
</dbReference>
<evidence type="ECO:0000313" key="4">
    <source>
        <dbReference type="Proteomes" id="UP000199452"/>
    </source>
</evidence>
<dbReference type="Proteomes" id="UP000199452">
    <property type="component" value="Unassembled WGS sequence"/>
</dbReference>
<name>A0A1G6KPR2_9BACT</name>
<dbReference type="PANTHER" id="PTHR19879:SF9">
    <property type="entry name" value="TRANSCRIPTION INITIATION FACTOR TFIID SUBUNIT 5"/>
    <property type="match status" value="1"/>
</dbReference>
<feature type="repeat" description="WD" evidence="1">
    <location>
        <begin position="71"/>
        <end position="104"/>
    </location>
</feature>
<dbReference type="PROSITE" id="PS50082">
    <property type="entry name" value="WD_REPEATS_2"/>
    <property type="match status" value="3"/>
</dbReference>
<dbReference type="Pfam" id="PF12894">
    <property type="entry name" value="ANAPC4_WD40"/>
    <property type="match status" value="1"/>
</dbReference>
<dbReference type="InterPro" id="IPR001680">
    <property type="entry name" value="WD40_rpt"/>
</dbReference>
<dbReference type="SUPFAM" id="SSF50978">
    <property type="entry name" value="WD40 repeat-like"/>
    <property type="match status" value="1"/>
</dbReference>
<dbReference type="Pfam" id="PF00400">
    <property type="entry name" value="WD40"/>
    <property type="match status" value="2"/>
</dbReference>
<sequence>MRNTLATCLIVLVGKLTAMGQDPAVTEIYGADKNLIMTQACFSSDGKHMLVNSKSFISLIELASSNTVASIDGEGSILTAIALSPDASIAVTGDSDGKIKTYNIWKQKPGTKYKNHKGSIIALAFSPSGELIASASADRSVHIWRVADGKRVAAVEGFRSPISMIAISPDGNTLATVESVSTGEVKLWNLENGSPISVVQYAKSKISAIAFSPDSKRLTIGTTAYEIEIKNIAGSSFYLRTKPHKMPIMALTFSPDGKVIASSDIQGGTITWNAETGSLIRVIKSPQGNSLALKFNLDSKSLILAGYNGGVAQWNYTIGVNQWLDIFLHERKNEIGLWAMQGESETEQDYAKRVNDVSRKAREDKIKEDGLARLKVYYTSVINWQSYSLGAYAADKEELTLTTPFSVPVRLTVPAKKLETFKLNYPTFSIIPELEVVSDAIAVKSLEIKKGMEIYKAEK</sequence>
<dbReference type="RefSeq" id="WP_170830044.1">
    <property type="nucleotide sequence ID" value="NZ_FMYP01000026.1"/>
</dbReference>
<keyword evidence="4" id="KW-1185">Reference proteome</keyword>
<dbReference type="InterPro" id="IPR024977">
    <property type="entry name" value="Apc4-like_WD40_dom"/>
</dbReference>
<evidence type="ECO:0000259" key="2">
    <source>
        <dbReference type="Pfam" id="PF12894"/>
    </source>
</evidence>
<keyword evidence="1" id="KW-0853">WD repeat</keyword>
<dbReference type="SMART" id="SM00320">
    <property type="entry name" value="WD40"/>
    <property type="match status" value="6"/>
</dbReference>
<gene>
    <name evidence="3" type="ORF">SAMN05216323_102620</name>
</gene>
<dbReference type="InterPro" id="IPR036322">
    <property type="entry name" value="WD40_repeat_dom_sf"/>
</dbReference>
<dbReference type="Gene3D" id="2.130.10.10">
    <property type="entry name" value="YVTN repeat-like/Quinoprotein amine dehydrogenase"/>
    <property type="match status" value="2"/>
</dbReference>
<feature type="domain" description="Anaphase-promoting complex subunit 4-like WD40" evidence="2">
    <location>
        <begin position="124"/>
        <end position="212"/>
    </location>
</feature>
<evidence type="ECO:0000256" key="1">
    <source>
        <dbReference type="PROSITE-ProRule" id="PRU00221"/>
    </source>
</evidence>
<protein>
    <submittedName>
        <fullName evidence="3">Anaphase-promoting complex subunit 4 WD40 domain-containing protein</fullName>
    </submittedName>
</protein>
<reference evidence="3 4" key="1">
    <citation type="submission" date="2016-09" db="EMBL/GenBank/DDBJ databases">
        <authorList>
            <person name="Capua I."/>
            <person name="De Benedictis P."/>
            <person name="Joannis T."/>
            <person name="Lombin L.H."/>
            <person name="Cattoli G."/>
        </authorList>
    </citation>
    <scope>NUCLEOTIDE SEQUENCE [LARGE SCALE GENOMIC DNA]</scope>
    <source>
        <strain evidence="3 4">A7P-90m</strain>
    </source>
</reference>